<gene>
    <name evidence="3" type="ORF">GRI75_11015</name>
</gene>
<dbReference type="EMBL" id="WTYK01000006">
    <property type="protein sequence ID" value="MXP42171.1"/>
    <property type="molecule type" value="Genomic_DNA"/>
</dbReference>
<keyword evidence="4" id="KW-1185">Reference proteome</keyword>
<dbReference type="OrthoDB" id="7275869at2"/>
<evidence type="ECO:0000256" key="2">
    <source>
        <dbReference type="SAM" id="SignalP"/>
    </source>
</evidence>
<sequence length="175" mass="18757">MVARILLILALLLPFPAAAQAPAGKTLEGSWAMEVGGAAIFRFDIAPAAKKGEWRGTWNRPSSLASDGNRFAKLKGPPEQVKSMAGIEVEDQVELSFNDPRPGAIPDIFRFRLLTPDTAELVYVGTDLAPYTLKRVAPGARIGPWDESKVYARPVPAKAPPAAAPAETFNLPPGR</sequence>
<accession>A0A6I4UTQ3</accession>
<dbReference type="RefSeq" id="WP_160747032.1">
    <property type="nucleotide sequence ID" value="NZ_WTYK01000006.1"/>
</dbReference>
<evidence type="ECO:0000256" key="1">
    <source>
        <dbReference type="SAM" id="MobiDB-lite"/>
    </source>
</evidence>
<dbReference type="AlphaFoldDB" id="A0A6I4UTQ3"/>
<proteinExistence type="predicted"/>
<protein>
    <submittedName>
        <fullName evidence="3">Uncharacterized protein</fullName>
    </submittedName>
</protein>
<name>A0A6I4UTQ3_9SPHN</name>
<evidence type="ECO:0000313" key="3">
    <source>
        <dbReference type="EMBL" id="MXP42171.1"/>
    </source>
</evidence>
<reference evidence="3 4" key="1">
    <citation type="submission" date="2019-12" db="EMBL/GenBank/DDBJ databases">
        <title>Genomic-based taxomic classification of the family Erythrobacteraceae.</title>
        <authorList>
            <person name="Xu L."/>
        </authorList>
    </citation>
    <scope>NUCLEOTIDE SEQUENCE [LARGE SCALE GENOMIC DNA]</scope>
    <source>
        <strain evidence="3 4">MCCC 1K02066</strain>
    </source>
</reference>
<feature type="region of interest" description="Disordered" evidence="1">
    <location>
        <begin position="156"/>
        <end position="175"/>
    </location>
</feature>
<organism evidence="3 4">
    <name type="scientific">Croceibacterium soli</name>
    <dbReference type="NCBI Taxonomy" id="1739690"/>
    <lineage>
        <taxon>Bacteria</taxon>
        <taxon>Pseudomonadati</taxon>
        <taxon>Pseudomonadota</taxon>
        <taxon>Alphaproteobacteria</taxon>
        <taxon>Sphingomonadales</taxon>
        <taxon>Erythrobacteraceae</taxon>
        <taxon>Croceibacterium</taxon>
    </lineage>
</organism>
<comment type="caution">
    <text evidence="3">The sequence shown here is derived from an EMBL/GenBank/DDBJ whole genome shotgun (WGS) entry which is preliminary data.</text>
</comment>
<feature type="signal peptide" evidence="2">
    <location>
        <begin position="1"/>
        <end position="19"/>
    </location>
</feature>
<evidence type="ECO:0000313" key="4">
    <source>
        <dbReference type="Proteomes" id="UP000469159"/>
    </source>
</evidence>
<dbReference type="Proteomes" id="UP000469159">
    <property type="component" value="Unassembled WGS sequence"/>
</dbReference>
<keyword evidence="2" id="KW-0732">Signal</keyword>
<feature type="chain" id="PRO_5026346685" evidence="2">
    <location>
        <begin position="20"/>
        <end position="175"/>
    </location>
</feature>